<dbReference type="EMBL" id="DF933856">
    <property type="protein sequence ID" value="GAM44042.1"/>
    <property type="molecule type" value="Genomic_DNA"/>
</dbReference>
<protein>
    <recommendedName>
        <fullName evidence="2">Malonyl-CoA:ACP transacylase (MAT) domain-containing protein</fullName>
    </recommendedName>
</protein>
<dbReference type="SUPFAM" id="SSF52151">
    <property type="entry name" value="FabD/lysophospholipase-like"/>
    <property type="match status" value="1"/>
</dbReference>
<dbReference type="GO" id="GO:0006633">
    <property type="term" value="P:fatty acid biosynthetic process"/>
    <property type="evidence" value="ECO:0007669"/>
    <property type="project" value="TreeGrafter"/>
</dbReference>
<accession>A0A6V8HRF9</accession>
<feature type="domain" description="Malonyl-CoA:ACP transacylase (MAT)" evidence="2">
    <location>
        <begin position="130"/>
        <end position="345"/>
    </location>
</feature>
<dbReference type="InterPro" id="IPR014043">
    <property type="entry name" value="Acyl_transferase_dom"/>
</dbReference>
<proteinExistence type="predicted"/>
<dbReference type="GO" id="GO:0044550">
    <property type="term" value="P:secondary metabolite biosynthetic process"/>
    <property type="evidence" value="ECO:0007669"/>
    <property type="project" value="TreeGrafter"/>
</dbReference>
<dbReference type="InterPro" id="IPR001227">
    <property type="entry name" value="Ac_transferase_dom_sf"/>
</dbReference>
<dbReference type="GO" id="GO:0004312">
    <property type="term" value="F:fatty acid synthase activity"/>
    <property type="evidence" value="ECO:0007669"/>
    <property type="project" value="TreeGrafter"/>
</dbReference>
<organism evidence="3 4">
    <name type="scientific">Talaromyces pinophilus</name>
    <name type="common">Penicillium pinophilum</name>
    <dbReference type="NCBI Taxonomy" id="128442"/>
    <lineage>
        <taxon>Eukaryota</taxon>
        <taxon>Fungi</taxon>
        <taxon>Dikarya</taxon>
        <taxon>Ascomycota</taxon>
        <taxon>Pezizomycotina</taxon>
        <taxon>Eurotiomycetes</taxon>
        <taxon>Eurotiomycetidae</taxon>
        <taxon>Eurotiales</taxon>
        <taxon>Trichocomaceae</taxon>
        <taxon>Talaromyces</taxon>
        <taxon>Talaromyces sect. Talaromyces</taxon>
    </lineage>
</organism>
<gene>
    <name evidence="3" type="ORF">TCE0_060r19348</name>
</gene>
<dbReference type="PANTHER" id="PTHR43775:SF22">
    <property type="entry name" value="SYNTHASE, PUTATIVE (JCVI)-RELATED"/>
    <property type="match status" value="1"/>
</dbReference>
<dbReference type="SMART" id="SM00827">
    <property type="entry name" value="PKS_AT"/>
    <property type="match status" value="1"/>
</dbReference>
<dbReference type="AlphaFoldDB" id="A0A6V8HRF9"/>
<reference evidence="4" key="1">
    <citation type="journal article" date="2015" name="Genome Announc.">
        <title>Draft genome sequence of Talaromyces cellulolyticus strain Y-94, a source of lignocellulosic biomass-degrading enzymes.</title>
        <authorList>
            <person name="Fujii T."/>
            <person name="Koike H."/>
            <person name="Sawayama S."/>
            <person name="Yano S."/>
            <person name="Inoue H."/>
        </authorList>
    </citation>
    <scope>NUCLEOTIDE SEQUENCE [LARGE SCALE GENOMIC DNA]</scope>
    <source>
        <strain evidence="4">Y-94</strain>
    </source>
</reference>
<dbReference type="Gene3D" id="3.40.366.10">
    <property type="entry name" value="Malonyl-Coenzyme A Acyl Carrier Protein, domain 2"/>
    <property type="match status" value="3"/>
</dbReference>
<dbReference type="Proteomes" id="UP000053095">
    <property type="component" value="Unassembled WGS sequence"/>
</dbReference>
<keyword evidence="1" id="KW-0511">Multifunctional enzyme</keyword>
<evidence type="ECO:0000256" key="1">
    <source>
        <dbReference type="ARBA" id="ARBA00023268"/>
    </source>
</evidence>
<name>A0A6V8HRF9_TALPI</name>
<evidence type="ECO:0000313" key="4">
    <source>
        <dbReference type="Proteomes" id="UP000053095"/>
    </source>
</evidence>
<dbReference type="InterPro" id="IPR050091">
    <property type="entry name" value="PKS_NRPS_Biosynth_Enz"/>
</dbReference>
<evidence type="ECO:0000313" key="3">
    <source>
        <dbReference type="EMBL" id="GAM44042.1"/>
    </source>
</evidence>
<evidence type="ECO:0000259" key="2">
    <source>
        <dbReference type="SMART" id="SM00827"/>
    </source>
</evidence>
<dbReference type="PANTHER" id="PTHR43775">
    <property type="entry name" value="FATTY ACID SYNTHASE"/>
    <property type="match status" value="1"/>
</dbReference>
<dbReference type="Gene3D" id="3.30.70.3290">
    <property type="match status" value="1"/>
</dbReference>
<sequence>MDHPYTYDTSGRREKVNEGARGAQLPSNLEVMTHGRPFLFPMASHSVKTGKLTGEAFSAYVEKRPELEIRDLAYSLIVRRSMHKFRSFAVSSDGDGLLGDFADLLPVAAWTAALPEKVRIGFVYWSNNNQWLAMGRELIQKSPLFKQTLQRCDNILSQLPDAPEWSVVEELLKSQATSRLAATRSGEIGAAYAAGILSFENAMIAAYYRGLYMSNGPDDSIKGAMMGVGLTEEQARVEIEPYTGLIAVAAINSPPTFHSHHMFPLAPGYLQALEKHTKFTTHSAQRRMFSSVTGKPAQPSLMDPQYWVDNMVGTVRFSDATVDVLMGIGPHPALKGSSRQILEVI</sequence>
<comment type="caution">
    <text evidence="3">The sequence shown here is derived from an EMBL/GenBank/DDBJ whole genome shotgun (WGS) entry which is preliminary data.</text>
</comment>
<keyword evidence="4" id="KW-1185">Reference proteome</keyword>
<dbReference type="InterPro" id="IPR016035">
    <property type="entry name" value="Acyl_Trfase/lysoPLipase"/>
</dbReference>